<evidence type="ECO:0000256" key="1">
    <source>
        <dbReference type="SAM" id="MobiDB-lite"/>
    </source>
</evidence>
<organism evidence="3 4">
    <name type="scientific">Vanilla planifolia</name>
    <name type="common">Vanilla</name>
    <dbReference type="NCBI Taxonomy" id="51239"/>
    <lineage>
        <taxon>Eukaryota</taxon>
        <taxon>Viridiplantae</taxon>
        <taxon>Streptophyta</taxon>
        <taxon>Embryophyta</taxon>
        <taxon>Tracheophyta</taxon>
        <taxon>Spermatophyta</taxon>
        <taxon>Magnoliopsida</taxon>
        <taxon>Liliopsida</taxon>
        <taxon>Asparagales</taxon>
        <taxon>Orchidaceae</taxon>
        <taxon>Vanilloideae</taxon>
        <taxon>Vanilleae</taxon>
        <taxon>Vanilla</taxon>
    </lineage>
</organism>
<dbReference type="EMBL" id="JADCNM010000004">
    <property type="protein sequence ID" value="KAG0486076.1"/>
    <property type="molecule type" value="Genomic_DNA"/>
</dbReference>
<feature type="region of interest" description="Disordered" evidence="1">
    <location>
        <begin position="1"/>
        <end position="71"/>
    </location>
</feature>
<feature type="compositionally biased region" description="Polar residues" evidence="1">
    <location>
        <begin position="113"/>
        <end position="125"/>
    </location>
</feature>
<reference evidence="3 4" key="1">
    <citation type="journal article" date="2020" name="Nat. Food">
        <title>A phased Vanilla planifolia genome enables genetic improvement of flavour and production.</title>
        <authorList>
            <person name="Hasing T."/>
            <person name="Tang H."/>
            <person name="Brym M."/>
            <person name="Khazi F."/>
            <person name="Huang T."/>
            <person name="Chambers A.H."/>
        </authorList>
    </citation>
    <scope>NUCLEOTIDE SEQUENCE [LARGE SCALE GENOMIC DNA]</scope>
    <source>
        <tissue evidence="3">Leaf</tissue>
    </source>
</reference>
<evidence type="ECO:0000313" key="4">
    <source>
        <dbReference type="Proteomes" id="UP000639772"/>
    </source>
</evidence>
<dbReference type="Pfam" id="PF25465">
    <property type="entry name" value="Beta-prop_At4g14310"/>
    <property type="match status" value="1"/>
</dbReference>
<dbReference type="InterPro" id="IPR057442">
    <property type="entry name" value="Beta-prop_At4g14310"/>
</dbReference>
<sequence>MSSRLKERGGAGGKVIASNPSRDIFGGSQKEKSNSHSRAVSACRASVTRLSQTAPSAPGKENPRPISAGRTSIYRTSSAVVGKENPRSIFSARAIACRPENPSVKKDEKPASSAGSAVRWSTSSLPRGKFTDCRTDRLPRVANSGEVRNNAGFRSSDKEILGKGQLTRSSSGGTEKSVALVRENFRERKSNGLSGTKSVRVASRVSDIRAKAGVCQAPDVEAGLFDSEQRNKTIFSGNNLKPLGDSRTHNFQVPEKLDDAILTEVKQIERNGVGKVAASKTSVSFHSTRFLTINVKEFDGSKDNGTSDLAVKSSIEIDNAANHMVKDSVNLHTSENMPQNICKERHNPCKTTFPDMHHEAEATQLAPKPVGATGNLCEAVEEVCPSTASIKYRSKIHEKLALLEGKVQKIALEIKQTKDMLDKSKPNESRLVISDIQKKICGIEKAVGNMKDSAISELASNAVKVSSLQKGHLSSNDSGRVGNSLTSVNSFKNGELEGRFFPHHKLISGFESSLSSEEHDCSTKSMFPNQDEDRKVDVNFIDESLMTSINDGQPKPRRSDVFVQTNQGVLSKMQLGSTSVECSSRDRNEMQQEDVALESNEKLEECDTLENNLPLMACLGIEESSKDHLFEIGKKISTGGWFVSEGEAVLLAHGDNSCSFYDITNSEVKSEYTPKAGLPSNLWGDCWLIRAPGADGCSGRYVVAASAGNATESGFCSWDFYTKDIKAFYVVGEKQNSLSGSSFRSEINPSTRSFLQTSSLLESQSCWYKPCGPLLISATIGQKVISAYDIRDGDLVMTWEVSSQVTEMEYSSPIQWRSRGKVVIAEKEAITLWDVNSLSPQPLQSVPCVGKRIYSLHVNNTDAEIGAGVRQRASSAEAEGNDGSFCTQDSVNVLDHRIPSGVGLRISRHGNCALSIFSRGDSIFVGGTEGSLPAKGTPRSQVEHFSLRKGRIVTTYVMPEFNSHYHHSSITQVWGNNNLAMAICGMGLFVFDAFKEDGHQLSGIFKGNTTMAKETIGPDDLYRPTFDYIESRALVISRDRPAFWKYLL</sequence>
<proteinExistence type="predicted"/>
<accession>A0A835RBF7</accession>
<gene>
    <name evidence="3" type="ORF">HPP92_008171</name>
</gene>
<evidence type="ECO:0000313" key="3">
    <source>
        <dbReference type="EMBL" id="KAG0486076.1"/>
    </source>
</evidence>
<feature type="region of interest" description="Disordered" evidence="1">
    <location>
        <begin position="101"/>
        <end position="126"/>
    </location>
</feature>
<comment type="caution">
    <text evidence="3">The sequence shown here is derived from an EMBL/GenBank/DDBJ whole genome shotgun (WGS) entry which is preliminary data.</text>
</comment>
<evidence type="ECO:0000259" key="2">
    <source>
        <dbReference type="Pfam" id="PF25465"/>
    </source>
</evidence>
<protein>
    <recommendedName>
        <fullName evidence="2">At4g14310 8-bladed propeller domain-containing protein</fullName>
    </recommendedName>
</protein>
<dbReference type="PANTHER" id="PTHR35492:SF1">
    <property type="entry name" value="TRANSDUCIN_WD40 REPEAT-LIKE SUPERFAMILY PROTEIN"/>
    <property type="match status" value="1"/>
</dbReference>
<dbReference type="InterPro" id="IPR045289">
    <property type="entry name" value="At4g14310-like"/>
</dbReference>
<dbReference type="Proteomes" id="UP000639772">
    <property type="component" value="Unassembled WGS sequence"/>
</dbReference>
<dbReference type="InterPro" id="IPR011047">
    <property type="entry name" value="Quinoprotein_ADH-like_sf"/>
</dbReference>
<feature type="domain" description="At4g14310 8-bladed propeller" evidence="2">
    <location>
        <begin position="762"/>
        <end position="1043"/>
    </location>
</feature>
<dbReference type="SUPFAM" id="SSF50998">
    <property type="entry name" value="Quinoprotein alcohol dehydrogenase-like"/>
    <property type="match status" value="1"/>
</dbReference>
<dbReference type="OrthoDB" id="1907242at2759"/>
<dbReference type="PANTHER" id="PTHR35492">
    <property type="entry name" value="TRANSDUCIN/WD40 REPEAT-LIKE SUPERFAMILY PROTEIN"/>
    <property type="match status" value="1"/>
</dbReference>
<dbReference type="AlphaFoldDB" id="A0A835RBF7"/>
<name>A0A835RBF7_VANPL</name>